<dbReference type="EMBL" id="AZBU02000005">
    <property type="protein sequence ID" value="TKR77661.1"/>
    <property type="molecule type" value="Genomic_DNA"/>
</dbReference>
<reference evidence="1 2" key="1">
    <citation type="journal article" date="2015" name="Genome Biol.">
        <title>Comparative genomics of Steinernema reveals deeply conserved gene regulatory networks.</title>
        <authorList>
            <person name="Dillman A.R."/>
            <person name="Macchietto M."/>
            <person name="Porter C.F."/>
            <person name="Rogers A."/>
            <person name="Williams B."/>
            <person name="Antoshechkin I."/>
            <person name="Lee M.M."/>
            <person name="Goodwin Z."/>
            <person name="Lu X."/>
            <person name="Lewis E.E."/>
            <person name="Goodrich-Blair H."/>
            <person name="Stock S.P."/>
            <person name="Adams B.J."/>
            <person name="Sternberg P.W."/>
            <person name="Mortazavi A."/>
        </authorList>
    </citation>
    <scope>NUCLEOTIDE SEQUENCE [LARGE SCALE GENOMIC DNA]</scope>
    <source>
        <strain evidence="1 2">ALL</strain>
    </source>
</reference>
<gene>
    <name evidence="1" type="ORF">L596_018588</name>
</gene>
<comment type="caution">
    <text evidence="1">The sequence shown here is derived from an EMBL/GenBank/DDBJ whole genome shotgun (WGS) entry which is preliminary data.</text>
</comment>
<evidence type="ECO:0000313" key="1">
    <source>
        <dbReference type="EMBL" id="TKR77661.1"/>
    </source>
</evidence>
<proteinExistence type="predicted"/>
<protein>
    <submittedName>
        <fullName evidence="1">Uncharacterized protein</fullName>
    </submittedName>
</protein>
<sequence length="215" mass="24334">MGRAGLRPRSLAVPRKRAIPVKRSPSYEGVKRSFDNIERQVDKYLQPGGVKTIRDTVVSVVTEYFRLVCCPLKPWVGDLKEIETVDRLGSKLIDLVKMYADRLAVVNAVLNGFRFVMNTFSSGRMTASDREWPFVKVLLRRIVGSITEENLLCALVKAFSTNLTEIMSRGSRSTAIDEVSAQYVAEMMGFLKSLWARIEQQRQQRINSIVASDDE</sequence>
<reference evidence="1 2" key="2">
    <citation type="journal article" date="2019" name="G3 (Bethesda)">
        <title>Hybrid Assembly of the Genome of the Entomopathogenic Nematode Steinernema carpocapsae Identifies the X-Chromosome.</title>
        <authorList>
            <person name="Serra L."/>
            <person name="Macchietto M."/>
            <person name="Macias-Munoz A."/>
            <person name="McGill C.J."/>
            <person name="Rodriguez I.M."/>
            <person name="Rodriguez B."/>
            <person name="Murad R."/>
            <person name="Mortazavi A."/>
        </authorList>
    </citation>
    <scope>NUCLEOTIDE SEQUENCE [LARGE SCALE GENOMIC DNA]</scope>
    <source>
        <strain evidence="1 2">ALL</strain>
    </source>
</reference>
<dbReference type="AlphaFoldDB" id="A0A4U5N654"/>
<dbReference type="Proteomes" id="UP000298663">
    <property type="component" value="Unassembled WGS sequence"/>
</dbReference>
<keyword evidence="2" id="KW-1185">Reference proteome</keyword>
<evidence type="ECO:0000313" key="2">
    <source>
        <dbReference type="Proteomes" id="UP000298663"/>
    </source>
</evidence>
<organism evidence="1 2">
    <name type="scientific">Steinernema carpocapsae</name>
    <name type="common">Entomopathogenic nematode</name>
    <dbReference type="NCBI Taxonomy" id="34508"/>
    <lineage>
        <taxon>Eukaryota</taxon>
        <taxon>Metazoa</taxon>
        <taxon>Ecdysozoa</taxon>
        <taxon>Nematoda</taxon>
        <taxon>Chromadorea</taxon>
        <taxon>Rhabditida</taxon>
        <taxon>Tylenchina</taxon>
        <taxon>Panagrolaimomorpha</taxon>
        <taxon>Strongyloidoidea</taxon>
        <taxon>Steinernematidae</taxon>
        <taxon>Steinernema</taxon>
    </lineage>
</organism>
<name>A0A4U5N654_STECR</name>
<accession>A0A4U5N654</accession>